<name>A0ACB8ZB73_9ASTR</name>
<accession>A0ACB8ZB73</accession>
<keyword evidence="2" id="KW-1185">Reference proteome</keyword>
<dbReference type="EMBL" id="CM042043">
    <property type="protein sequence ID" value="KAI3695257.1"/>
    <property type="molecule type" value="Genomic_DNA"/>
</dbReference>
<comment type="caution">
    <text evidence="1">The sequence shown here is derived from an EMBL/GenBank/DDBJ whole genome shotgun (WGS) entry which is preliminary data.</text>
</comment>
<sequence>MHTFCQECDFPSVIFVQCRFMKPLTLDDIPLFCCTIGPLHHQSIELTPFECNQNPKHFTLFEFQLINPNPNG</sequence>
<proteinExistence type="predicted"/>
<evidence type="ECO:0000313" key="1">
    <source>
        <dbReference type="EMBL" id="KAI3695257.1"/>
    </source>
</evidence>
<evidence type="ECO:0000313" key="2">
    <source>
        <dbReference type="Proteomes" id="UP001056120"/>
    </source>
</evidence>
<reference evidence="2" key="1">
    <citation type="journal article" date="2022" name="Mol. Ecol. Resour.">
        <title>The genomes of chicory, endive, great burdock and yacon provide insights into Asteraceae palaeo-polyploidization history and plant inulin production.</title>
        <authorList>
            <person name="Fan W."/>
            <person name="Wang S."/>
            <person name="Wang H."/>
            <person name="Wang A."/>
            <person name="Jiang F."/>
            <person name="Liu H."/>
            <person name="Zhao H."/>
            <person name="Xu D."/>
            <person name="Zhang Y."/>
        </authorList>
    </citation>
    <scope>NUCLEOTIDE SEQUENCE [LARGE SCALE GENOMIC DNA]</scope>
    <source>
        <strain evidence="2">cv. Yunnan</strain>
    </source>
</reference>
<reference evidence="1 2" key="2">
    <citation type="journal article" date="2022" name="Mol. Ecol. Resour.">
        <title>The genomes of chicory, endive, great burdock and yacon provide insights into Asteraceae paleo-polyploidization history and plant inulin production.</title>
        <authorList>
            <person name="Fan W."/>
            <person name="Wang S."/>
            <person name="Wang H."/>
            <person name="Wang A."/>
            <person name="Jiang F."/>
            <person name="Liu H."/>
            <person name="Zhao H."/>
            <person name="Xu D."/>
            <person name="Zhang Y."/>
        </authorList>
    </citation>
    <scope>NUCLEOTIDE SEQUENCE [LARGE SCALE GENOMIC DNA]</scope>
    <source>
        <strain evidence="2">cv. Yunnan</strain>
        <tissue evidence="1">Leaves</tissue>
    </source>
</reference>
<dbReference type="Proteomes" id="UP001056120">
    <property type="component" value="Linkage Group LG26"/>
</dbReference>
<organism evidence="1 2">
    <name type="scientific">Smallanthus sonchifolius</name>
    <dbReference type="NCBI Taxonomy" id="185202"/>
    <lineage>
        <taxon>Eukaryota</taxon>
        <taxon>Viridiplantae</taxon>
        <taxon>Streptophyta</taxon>
        <taxon>Embryophyta</taxon>
        <taxon>Tracheophyta</taxon>
        <taxon>Spermatophyta</taxon>
        <taxon>Magnoliopsida</taxon>
        <taxon>eudicotyledons</taxon>
        <taxon>Gunneridae</taxon>
        <taxon>Pentapetalae</taxon>
        <taxon>asterids</taxon>
        <taxon>campanulids</taxon>
        <taxon>Asterales</taxon>
        <taxon>Asteraceae</taxon>
        <taxon>Asteroideae</taxon>
        <taxon>Heliantheae alliance</taxon>
        <taxon>Millerieae</taxon>
        <taxon>Smallanthus</taxon>
    </lineage>
</organism>
<protein>
    <submittedName>
        <fullName evidence="1">Uncharacterized protein</fullName>
    </submittedName>
</protein>
<gene>
    <name evidence="1" type="ORF">L1987_78251</name>
</gene>